<organism evidence="8 9">
    <name type="scientific">Texcoconibacillus texcoconensis</name>
    <dbReference type="NCBI Taxonomy" id="1095777"/>
    <lineage>
        <taxon>Bacteria</taxon>
        <taxon>Bacillati</taxon>
        <taxon>Bacillota</taxon>
        <taxon>Bacilli</taxon>
        <taxon>Bacillales</taxon>
        <taxon>Bacillaceae</taxon>
        <taxon>Texcoconibacillus</taxon>
    </lineage>
</organism>
<dbReference type="InterPro" id="IPR013249">
    <property type="entry name" value="RNA_pol_sigma70_r4_t2"/>
</dbReference>
<dbReference type="AlphaFoldDB" id="A0A840QIT4"/>
<dbReference type="NCBIfam" id="TIGR02937">
    <property type="entry name" value="sigma70-ECF"/>
    <property type="match status" value="1"/>
</dbReference>
<reference evidence="8 9" key="1">
    <citation type="submission" date="2020-08" db="EMBL/GenBank/DDBJ databases">
        <title>Genomic Encyclopedia of Type Strains, Phase IV (KMG-IV): sequencing the most valuable type-strain genomes for metagenomic binning, comparative biology and taxonomic classification.</title>
        <authorList>
            <person name="Goeker M."/>
        </authorList>
    </citation>
    <scope>NUCLEOTIDE SEQUENCE [LARGE SCALE GENOMIC DNA]</scope>
    <source>
        <strain evidence="8 9">DSM 24696</strain>
    </source>
</reference>
<proteinExistence type="inferred from homology"/>
<dbReference type="InterPro" id="IPR014296">
    <property type="entry name" value="RNA_pol_sigma-M_bacilli"/>
</dbReference>
<accession>A0A840QIT4</accession>
<dbReference type="PANTHER" id="PTHR43133:SF52">
    <property type="entry name" value="ECF RNA POLYMERASE SIGMA FACTOR SIGL"/>
    <property type="match status" value="1"/>
</dbReference>
<dbReference type="InterPro" id="IPR013325">
    <property type="entry name" value="RNA_pol_sigma_r2"/>
</dbReference>
<evidence type="ECO:0000256" key="3">
    <source>
        <dbReference type="ARBA" id="ARBA00023082"/>
    </source>
</evidence>
<feature type="domain" description="RNA polymerase sigma factor 70 region 4 type 2" evidence="7">
    <location>
        <begin position="113"/>
        <end position="164"/>
    </location>
</feature>
<dbReference type="Pfam" id="PF04542">
    <property type="entry name" value="Sigma70_r2"/>
    <property type="match status" value="1"/>
</dbReference>
<dbReference type="InterPro" id="IPR014284">
    <property type="entry name" value="RNA_pol_sigma-70_dom"/>
</dbReference>
<dbReference type="Proteomes" id="UP000551878">
    <property type="component" value="Unassembled WGS sequence"/>
</dbReference>
<keyword evidence="2" id="KW-0805">Transcription regulation</keyword>
<dbReference type="Gene3D" id="1.10.10.10">
    <property type="entry name" value="Winged helix-like DNA-binding domain superfamily/Winged helix DNA-binding domain"/>
    <property type="match status" value="1"/>
</dbReference>
<keyword evidence="4" id="KW-0238">DNA-binding</keyword>
<dbReference type="Pfam" id="PF08281">
    <property type="entry name" value="Sigma70_r4_2"/>
    <property type="match status" value="1"/>
</dbReference>
<dbReference type="Gene3D" id="1.10.1740.10">
    <property type="match status" value="1"/>
</dbReference>
<name>A0A840QIT4_9BACI</name>
<dbReference type="InterPro" id="IPR007627">
    <property type="entry name" value="RNA_pol_sigma70_r2"/>
</dbReference>
<dbReference type="InterPro" id="IPR013324">
    <property type="entry name" value="RNA_pol_sigma_r3/r4-like"/>
</dbReference>
<dbReference type="NCBIfam" id="TIGR02950">
    <property type="entry name" value="SigM_subfam"/>
    <property type="match status" value="1"/>
</dbReference>
<evidence type="ECO:0000256" key="4">
    <source>
        <dbReference type="ARBA" id="ARBA00023125"/>
    </source>
</evidence>
<comment type="caution">
    <text evidence="8">The sequence shown here is derived from an EMBL/GenBank/DDBJ whole genome shotgun (WGS) entry which is preliminary data.</text>
</comment>
<dbReference type="PANTHER" id="PTHR43133">
    <property type="entry name" value="RNA POLYMERASE ECF-TYPE SIGMA FACTO"/>
    <property type="match status" value="1"/>
</dbReference>
<evidence type="ECO:0000313" key="8">
    <source>
        <dbReference type="EMBL" id="MBB5172015.1"/>
    </source>
</evidence>
<protein>
    <submittedName>
        <fullName evidence="8">RNA polymerase sigma-70 factor (ECF subfamily)</fullName>
    </submittedName>
</protein>
<dbReference type="EMBL" id="JACHHB010000001">
    <property type="protein sequence ID" value="MBB5172015.1"/>
    <property type="molecule type" value="Genomic_DNA"/>
</dbReference>
<keyword evidence="3" id="KW-0731">Sigma factor</keyword>
<dbReference type="SUPFAM" id="SSF88659">
    <property type="entry name" value="Sigma3 and sigma4 domains of RNA polymerase sigma factors"/>
    <property type="match status" value="1"/>
</dbReference>
<dbReference type="RefSeq" id="WP_184662497.1">
    <property type="nucleotide sequence ID" value="NZ_JACHHB010000001.1"/>
</dbReference>
<evidence type="ECO:0000256" key="2">
    <source>
        <dbReference type="ARBA" id="ARBA00023015"/>
    </source>
</evidence>
<dbReference type="SUPFAM" id="SSF88946">
    <property type="entry name" value="Sigma2 domain of RNA polymerase sigma factors"/>
    <property type="match status" value="1"/>
</dbReference>
<dbReference type="InterPro" id="IPR039425">
    <property type="entry name" value="RNA_pol_sigma-70-like"/>
</dbReference>
<dbReference type="GO" id="GO:0006352">
    <property type="term" value="P:DNA-templated transcription initiation"/>
    <property type="evidence" value="ECO:0007669"/>
    <property type="project" value="InterPro"/>
</dbReference>
<feature type="domain" description="RNA polymerase sigma-70 region 2" evidence="6">
    <location>
        <begin position="12"/>
        <end position="78"/>
    </location>
</feature>
<evidence type="ECO:0000256" key="1">
    <source>
        <dbReference type="ARBA" id="ARBA00010641"/>
    </source>
</evidence>
<dbReference type="CDD" id="cd06171">
    <property type="entry name" value="Sigma70_r4"/>
    <property type="match status" value="1"/>
</dbReference>
<keyword evidence="5" id="KW-0804">Transcription</keyword>
<sequence length="185" mass="22287">MKNTRKQQIEDIYKQHAKSLYQYLYQLSGSSTTGEDLVQETFYKATISLSFYHDHEIRSWLFKVARHAYLDEWRKRKRWDWVPFIETIHKGRDMLSPYEEPEGYVTSLESETELTGLLKQLKETYRTILHLREKEGLTYKEIATILEMNENQVKVTLHRARNRLHVLAKRQHIHERDENEDGSME</sequence>
<comment type="similarity">
    <text evidence="1">Belongs to the sigma-70 factor family. ECF subfamily.</text>
</comment>
<gene>
    <name evidence="8" type="ORF">HNQ41_000155</name>
</gene>
<evidence type="ECO:0000256" key="5">
    <source>
        <dbReference type="ARBA" id="ARBA00023163"/>
    </source>
</evidence>
<evidence type="ECO:0000313" key="9">
    <source>
        <dbReference type="Proteomes" id="UP000551878"/>
    </source>
</evidence>
<dbReference type="InterPro" id="IPR036388">
    <property type="entry name" value="WH-like_DNA-bd_sf"/>
</dbReference>
<evidence type="ECO:0000259" key="7">
    <source>
        <dbReference type="Pfam" id="PF08281"/>
    </source>
</evidence>
<dbReference type="GO" id="GO:0003677">
    <property type="term" value="F:DNA binding"/>
    <property type="evidence" value="ECO:0007669"/>
    <property type="project" value="UniProtKB-KW"/>
</dbReference>
<dbReference type="GO" id="GO:0016987">
    <property type="term" value="F:sigma factor activity"/>
    <property type="evidence" value="ECO:0007669"/>
    <property type="project" value="UniProtKB-KW"/>
</dbReference>
<evidence type="ECO:0000259" key="6">
    <source>
        <dbReference type="Pfam" id="PF04542"/>
    </source>
</evidence>
<keyword evidence="9" id="KW-1185">Reference proteome</keyword>